<dbReference type="EMBL" id="BPLQ01015729">
    <property type="protein sequence ID" value="GIY91203.1"/>
    <property type="molecule type" value="Genomic_DNA"/>
</dbReference>
<dbReference type="Proteomes" id="UP001054837">
    <property type="component" value="Unassembled WGS sequence"/>
</dbReference>
<sequence>MRRPLHAEAAGGTLRPVKFQFLLLDGGSDCLLPSSHEDPKSQWIIQVNELDFCVLCLLFFLRSIVQVVLPPWSIHCPAVPINCLNDIARPKYAKSQTAVL</sequence>
<evidence type="ECO:0000313" key="2">
    <source>
        <dbReference type="Proteomes" id="UP001054837"/>
    </source>
</evidence>
<gene>
    <name evidence="1" type="ORF">CDAR_444391</name>
</gene>
<organism evidence="1 2">
    <name type="scientific">Caerostris darwini</name>
    <dbReference type="NCBI Taxonomy" id="1538125"/>
    <lineage>
        <taxon>Eukaryota</taxon>
        <taxon>Metazoa</taxon>
        <taxon>Ecdysozoa</taxon>
        <taxon>Arthropoda</taxon>
        <taxon>Chelicerata</taxon>
        <taxon>Arachnida</taxon>
        <taxon>Araneae</taxon>
        <taxon>Araneomorphae</taxon>
        <taxon>Entelegynae</taxon>
        <taxon>Araneoidea</taxon>
        <taxon>Araneidae</taxon>
        <taxon>Caerostris</taxon>
    </lineage>
</organism>
<name>A0AAV4XBK2_9ARAC</name>
<comment type="caution">
    <text evidence="1">The sequence shown here is derived from an EMBL/GenBank/DDBJ whole genome shotgun (WGS) entry which is preliminary data.</text>
</comment>
<accession>A0AAV4XBK2</accession>
<dbReference type="AlphaFoldDB" id="A0AAV4XBK2"/>
<proteinExistence type="predicted"/>
<reference evidence="1 2" key="1">
    <citation type="submission" date="2021-06" db="EMBL/GenBank/DDBJ databases">
        <title>Caerostris darwini draft genome.</title>
        <authorList>
            <person name="Kono N."/>
            <person name="Arakawa K."/>
        </authorList>
    </citation>
    <scope>NUCLEOTIDE SEQUENCE [LARGE SCALE GENOMIC DNA]</scope>
</reference>
<keyword evidence="2" id="KW-1185">Reference proteome</keyword>
<evidence type="ECO:0000313" key="1">
    <source>
        <dbReference type="EMBL" id="GIY91203.1"/>
    </source>
</evidence>
<protein>
    <submittedName>
        <fullName evidence="1">Uncharacterized protein</fullName>
    </submittedName>
</protein>